<evidence type="ECO:0000313" key="1">
    <source>
        <dbReference type="EMBL" id="GAF70793.1"/>
    </source>
</evidence>
<reference evidence="1" key="1">
    <citation type="journal article" date="2014" name="Front. Microbiol.">
        <title>High frequency of phylogenetically diverse reductive dehalogenase-homologous genes in deep subseafloor sedimentary metagenomes.</title>
        <authorList>
            <person name="Kawai M."/>
            <person name="Futagami T."/>
            <person name="Toyoda A."/>
            <person name="Takaki Y."/>
            <person name="Nishi S."/>
            <person name="Hori S."/>
            <person name="Arai W."/>
            <person name="Tsubouchi T."/>
            <person name="Morono Y."/>
            <person name="Uchiyama I."/>
            <person name="Ito T."/>
            <person name="Fujiyama A."/>
            <person name="Inagaki F."/>
            <person name="Takami H."/>
        </authorList>
    </citation>
    <scope>NUCLEOTIDE SEQUENCE</scope>
    <source>
        <strain evidence="1">Expedition CK06-06</strain>
    </source>
</reference>
<name>X0RPS9_9ZZZZ</name>
<gene>
    <name evidence="1" type="ORF">S01H1_17296</name>
</gene>
<organism evidence="1">
    <name type="scientific">marine sediment metagenome</name>
    <dbReference type="NCBI Taxonomy" id="412755"/>
    <lineage>
        <taxon>unclassified sequences</taxon>
        <taxon>metagenomes</taxon>
        <taxon>ecological metagenomes</taxon>
    </lineage>
</organism>
<accession>X0RPS9</accession>
<proteinExistence type="predicted"/>
<dbReference type="EMBL" id="BARS01009167">
    <property type="protein sequence ID" value="GAF70793.1"/>
    <property type="molecule type" value="Genomic_DNA"/>
</dbReference>
<sequence length="76" mass="9138">MKWIEINEIEPVNKRKTKIFEVVAKKNKDCLGTIEWSTRWRCYAFNPINSYFEEDCLRDIANFLEAETKKYKSKGK</sequence>
<protein>
    <submittedName>
        <fullName evidence="1">Uncharacterized protein</fullName>
    </submittedName>
</protein>
<comment type="caution">
    <text evidence="1">The sequence shown here is derived from an EMBL/GenBank/DDBJ whole genome shotgun (WGS) entry which is preliminary data.</text>
</comment>
<dbReference type="AlphaFoldDB" id="X0RPS9"/>